<sequence length="182" mass="19347">MFTNPEQFANVTKALFEFQLETFNTLTSKTVQGVEQVIALNLATAKSHLEDSLAAGKEISQASDPKAALQAAADKIQPGVAGAAAYQQQLGDIIAEIREEFTRAADAHMTEAKNNLSALIHDVTKNVRPGSENAVQIVKTAIDNAFTGYEQVTKATKQAVQAVESEIAKANAIVTPAPPAKK</sequence>
<dbReference type="Pfam" id="PF09361">
    <property type="entry name" value="Phasin_2"/>
    <property type="match status" value="1"/>
</dbReference>
<evidence type="ECO:0000313" key="2">
    <source>
        <dbReference type="EMBL" id="SHN33732.1"/>
    </source>
</evidence>
<evidence type="ECO:0000313" key="3">
    <source>
        <dbReference type="Proteomes" id="UP000184339"/>
    </source>
</evidence>
<reference evidence="3" key="1">
    <citation type="submission" date="2016-11" db="EMBL/GenBank/DDBJ databases">
        <authorList>
            <person name="Varghese N."/>
            <person name="Submissions S."/>
        </authorList>
    </citation>
    <scope>NUCLEOTIDE SEQUENCE [LARGE SCALE GENOMIC DNA]</scope>
    <source>
        <strain evidence="3">Sac-22</strain>
    </source>
</reference>
<keyword evidence="3" id="KW-1185">Reference proteome</keyword>
<dbReference type="OrthoDB" id="5298576at2"/>
<dbReference type="NCBIfam" id="TIGR01841">
    <property type="entry name" value="phasin"/>
    <property type="match status" value="1"/>
</dbReference>
<gene>
    <name evidence="2" type="ORF">SAMN05192549_107427</name>
</gene>
<accession>A0A1M7QQU6</accession>
<name>A0A1M7QQU6_9BURK</name>
<proteinExistence type="predicted"/>
<dbReference type="EMBL" id="FRCX01000007">
    <property type="protein sequence ID" value="SHN33732.1"/>
    <property type="molecule type" value="Genomic_DNA"/>
</dbReference>
<dbReference type="AlphaFoldDB" id="A0A1M7QQU6"/>
<dbReference type="RefSeq" id="WP_072786738.1">
    <property type="nucleotide sequence ID" value="NZ_FRCX01000007.1"/>
</dbReference>
<dbReference type="InterPro" id="IPR010127">
    <property type="entry name" value="Phasin_subfam-1"/>
</dbReference>
<protein>
    <submittedName>
        <fullName evidence="2">Phasin family protein</fullName>
    </submittedName>
</protein>
<dbReference type="InterPro" id="IPR018968">
    <property type="entry name" value="Phasin"/>
</dbReference>
<organism evidence="2 3">
    <name type="scientific">Duganella sacchari</name>
    <dbReference type="NCBI Taxonomy" id="551987"/>
    <lineage>
        <taxon>Bacteria</taxon>
        <taxon>Pseudomonadati</taxon>
        <taxon>Pseudomonadota</taxon>
        <taxon>Betaproteobacteria</taxon>
        <taxon>Burkholderiales</taxon>
        <taxon>Oxalobacteraceae</taxon>
        <taxon>Telluria group</taxon>
        <taxon>Duganella</taxon>
    </lineage>
</organism>
<evidence type="ECO:0000259" key="1">
    <source>
        <dbReference type="Pfam" id="PF09361"/>
    </source>
</evidence>
<dbReference type="STRING" id="551987.SAMN05192549_107427"/>
<feature type="domain" description="Phasin" evidence="1">
    <location>
        <begin position="17"/>
        <end position="108"/>
    </location>
</feature>
<dbReference type="Proteomes" id="UP000184339">
    <property type="component" value="Unassembled WGS sequence"/>
</dbReference>